<dbReference type="EMBL" id="VGJX01001018">
    <property type="protein sequence ID" value="MBM3276420.1"/>
    <property type="molecule type" value="Genomic_DNA"/>
</dbReference>
<proteinExistence type="predicted"/>
<accession>A0A937X975</accession>
<sequence>FSQDAIYPWAKAALPLSTDTIKTAIAAGASLPGYASTTDTIPGLTAIVDVTGAPLSTSFNLGYARGLNTNANIVAANLNFTGPPGAVTYYEEQFVTYPINLYARGGIRVVAIIPLSAKTTFDASFAALFQNSPTGPQWSYNPGLGATLAF</sequence>
<feature type="non-terminal residue" evidence="1">
    <location>
        <position position="1"/>
    </location>
</feature>
<evidence type="ECO:0000313" key="2">
    <source>
        <dbReference type="Proteomes" id="UP000703893"/>
    </source>
</evidence>
<dbReference type="Proteomes" id="UP000703893">
    <property type="component" value="Unassembled WGS sequence"/>
</dbReference>
<dbReference type="AlphaFoldDB" id="A0A937X975"/>
<reference evidence="1 2" key="1">
    <citation type="submission" date="2019-03" db="EMBL/GenBank/DDBJ databases">
        <title>Lake Tanganyika Metagenome-Assembled Genomes (MAGs).</title>
        <authorList>
            <person name="Tran P."/>
        </authorList>
    </citation>
    <scope>NUCLEOTIDE SEQUENCE [LARGE SCALE GENOMIC DNA]</scope>
    <source>
        <strain evidence="1">K_DeepCast_65m_m2_236</strain>
    </source>
</reference>
<protein>
    <submittedName>
        <fullName evidence="1">Uncharacterized protein</fullName>
    </submittedName>
</protein>
<name>A0A937X975_9BACT</name>
<comment type="caution">
    <text evidence="1">The sequence shown here is derived from an EMBL/GenBank/DDBJ whole genome shotgun (WGS) entry which is preliminary data.</text>
</comment>
<organism evidence="1 2">
    <name type="scientific">Candidatus Tanganyikabacteria bacterium</name>
    <dbReference type="NCBI Taxonomy" id="2961651"/>
    <lineage>
        <taxon>Bacteria</taxon>
        <taxon>Bacillati</taxon>
        <taxon>Candidatus Sericytochromatia</taxon>
        <taxon>Candidatus Tanganyikabacteria</taxon>
    </lineage>
</organism>
<evidence type="ECO:0000313" key="1">
    <source>
        <dbReference type="EMBL" id="MBM3276420.1"/>
    </source>
</evidence>
<gene>
    <name evidence="1" type="ORF">FJZ00_14795</name>
</gene>